<dbReference type="GO" id="GO:0009102">
    <property type="term" value="P:biotin biosynthetic process"/>
    <property type="evidence" value="ECO:0007669"/>
    <property type="project" value="TreeGrafter"/>
</dbReference>
<keyword evidence="3" id="KW-0663">Pyridoxal phosphate</keyword>
<feature type="domain" description="Aminotransferase class I/classII large" evidence="4">
    <location>
        <begin position="46"/>
        <end position="389"/>
    </location>
</feature>
<name>A0AAW5AD09_9PSED</name>
<dbReference type="InterPro" id="IPR015422">
    <property type="entry name" value="PyrdxlP-dep_Trfase_small"/>
</dbReference>
<dbReference type="GO" id="GO:0008710">
    <property type="term" value="F:8-amino-7-oxononanoate synthase activity"/>
    <property type="evidence" value="ECO:0007669"/>
    <property type="project" value="TreeGrafter"/>
</dbReference>
<evidence type="ECO:0000256" key="3">
    <source>
        <dbReference type="ARBA" id="ARBA00022898"/>
    </source>
</evidence>
<keyword evidence="5" id="KW-0032">Aminotransferase</keyword>
<evidence type="ECO:0000256" key="1">
    <source>
        <dbReference type="ARBA" id="ARBA00001933"/>
    </source>
</evidence>
<accession>A0AAW5AD09</accession>
<dbReference type="Pfam" id="PF00155">
    <property type="entry name" value="Aminotran_1_2"/>
    <property type="match status" value="1"/>
</dbReference>
<dbReference type="Gene3D" id="3.40.640.10">
    <property type="entry name" value="Type I PLP-dependent aspartate aminotransferase-like (Major domain)"/>
    <property type="match status" value="1"/>
</dbReference>
<organism evidence="5 6">
    <name type="scientific">Pseudomonas proteolytica</name>
    <dbReference type="NCBI Taxonomy" id="219574"/>
    <lineage>
        <taxon>Bacteria</taxon>
        <taxon>Pseudomonadati</taxon>
        <taxon>Pseudomonadota</taxon>
        <taxon>Gammaproteobacteria</taxon>
        <taxon>Pseudomonadales</taxon>
        <taxon>Pseudomonadaceae</taxon>
        <taxon>Pseudomonas</taxon>
    </lineage>
</organism>
<reference evidence="5 6" key="1">
    <citation type="submission" date="2019-11" db="EMBL/GenBank/DDBJ databases">
        <title>Epiphytic Pseudomonas syringae from cherry orchards.</title>
        <authorList>
            <person name="Hulin M.T."/>
        </authorList>
    </citation>
    <scope>NUCLEOTIDE SEQUENCE [LARGE SCALE GENOMIC DNA]</scope>
    <source>
        <strain evidence="5 6">PA-6-9F</strain>
    </source>
</reference>
<dbReference type="GO" id="GO:0008483">
    <property type="term" value="F:transaminase activity"/>
    <property type="evidence" value="ECO:0007669"/>
    <property type="project" value="UniProtKB-KW"/>
</dbReference>
<evidence type="ECO:0000313" key="6">
    <source>
        <dbReference type="Proteomes" id="UP000814172"/>
    </source>
</evidence>
<keyword evidence="2" id="KW-0808">Transferase</keyword>
<comment type="cofactor">
    <cofactor evidence="1">
        <name>pyridoxal 5'-phosphate</name>
        <dbReference type="ChEBI" id="CHEBI:597326"/>
    </cofactor>
</comment>
<dbReference type="Gene3D" id="3.90.1150.10">
    <property type="entry name" value="Aspartate Aminotransferase, domain 1"/>
    <property type="match status" value="1"/>
</dbReference>
<dbReference type="PANTHER" id="PTHR13693">
    <property type="entry name" value="CLASS II AMINOTRANSFERASE/8-AMINO-7-OXONONANOATE SYNTHASE"/>
    <property type="match status" value="1"/>
</dbReference>
<evidence type="ECO:0000259" key="4">
    <source>
        <dbReference type="Pfam" id="PF00155"/>
    </source>
</evidence>
<evidence type="ECO:0000313" key="5">
    <source>
        <dbReference type="EMBL" id="MCF5060605.1"/>
    </source>
</evidence>
<gene>
    <name evidence="5" type="ORF">GIW75_27100</name>
</gene>
<evidence type="ECO:0000256" key="2">
    <source>
        <dbReference type="ARBA" id="ARBA00022679"/>
    </source>
</evidence>
<proteinExistence type="predicted"/>
<dbReference type="PANTHER" id="PTHR13693:SF100">
    <property type="entry name" value="8-AMINO-7-OXONONANOATE SYNTHASE"/>
    <property type="match status" value="1"/>
</dbReference>
<dbReference type="EMBL" id="WKEW01000156">
    <property type="protein sequence ID" value="MCF5060605.1"/>
    <property type="molecule type" value="Genomic_DNA"/>
</dbReference>
<dbReference type="InterPro" id="IPR050087">
    <property type="entry name" value="AON_synthase_class-II"/>
</dbReference>
<dbReference type="SUPFAM" id="SSF53383">
    <property type="entry name" value="PLP-dependent transferases"/>
    <property type="match status" value="1"/>
</dbReference>
<keyword evidence="6" id="KW-1185">Reference proteome</keyword>
<dbReference type="AlphaFoldDB" id="A0AAW5AD09"/>
<dbReference type="InterPro" id="IPR015421">
    <property type="entry name" value="PyrdxlP-dep_Trfase_major"/>
</dbReference>
<dbReference type="GO" id="GO:0030170">
    <property type="term" value="F:pyridoxal phosphate binding"/>
    <property type="evidence" value="ECO:0007669"/>
    <property type="project" value="InterPro"/>
</dbReference>
<dbReference type="InterPro" id="IPR004839">
    <property type="entry name" value="Aminotransferase_I/II_large"/>
</dbReference>
<dbReference type="NCBIfam" id="NF005697">
    <property type="entry name" value="PRK07505.1"/>
    <property type="match status" value="1"/>
</dbReference>
<sequence length="394" mass="42411">MNRYSNIKKMVAGGDLFWSRTQEARMSGIVADNLGDGFMQVDGDPFINMCSYSYLGLDSNIEILKGAITALDSSQTLNSSTSRVRICLPLLEEAELALSDLFSVQVLTTVSCASAAAAMLPLLAAGVFTQNIPPLMIFDQSAHFCLSLMKAVCADESEVVTAPHNDLNFLEDCCKQKQRVAYIADGVYSTGGSANVSELMSLQDKYGLFVLYDEAHGLSAQGTNGCGLVLNTMGTLNSNTMIIASLNKGFGASGGAILFDSSISKSNLLRFGGPLSWSQRINTAGLGAIIASAKIHRSTELQHLQNRLTTNIQLFDTHIKTTLAGDGLPIRLIPMSNEQHAITTATKLMERGFYTSPLFYPVVPKSTPGLRVMLRANMASDDLKQFCTAVNSML</sequence>
<dbReference type="Proteomes" id="UP000814172">
    <property type="component" value="Unassembled WGS sequence"/>
</dbReference>
<dbReference type="RefSeq" id="WP_159907868.1">
    <property type="nucleotide sequence ID" value="NZ_CAXAQB010000016.1"/>
</dbReference>
<comment type="caution">
    <text evidence="5">The sequence shown here is derived from an EMBL/GenBank/DDBJ whole genome shotgun (WGS) entry which is preliminary data.</text>
</comment>
<protein>
    <submittedName>
        <fullName evidence="5">Aminotransferase class I/II-fold pyridoxal phosphate-dependent enzyme</fullName>
    </submittedName>
</protein>
<dbReference type="InterPro" id="IPR015424">
    <property type="entry name" value="PyrdxlP-dep_Trfase"/>
</dbReference>